<gene>
    <name evidence="3" type="ORF">F4694_003409</name>
</gene>
<organism evidence="3 4">
    <name type="scientific">Neobacillus niacini</name>
    <dbReference type="NCBI Taxonomy" id="86668"/>
    <lineage>
        <taxon>Bacteria</taxon>
        <taxon>Bacillati</taxon>
        <taxon>Bacillota</taxon>
        <taxon>Bacilli</taxon>
        <taxon>Bacillales</taxon>
        <taxon>Bacillaceae</taxon>
        <taxon>Neobacillus</taxon>
    </lineage>
</organism>
<feature type="transmembrane region" description="Helical" evidence="1">
    <location>
        <begin position="6"/>
        <end position="23"/>
    </location>
</feature>
<evidence type="ECO:0000256" key="1">
    <source>
        <dbReference type="SAM" id="Phobius"/>
    </source>
</evidence>
<feature type="transmembrane region" description="Helical" evidence="1">
    <location>
        <begin position="35"/>
        <end position="55"/>
    </location>
</feature>
<evidence type="ECO:0000313" key="3">
    <source>
        <dbReference type="EMBL" id="NYE06629.1"/>
    </source>
</evidence>
<accession>A0A852TEY8</accession>
<dbReference type="InterPro" id="IPR028096">
    <property type="entry name" value="EfeO_Cupredoxin"/>
</dbReference>
<protein>
    <submittedName>
        <fullName evidence="3">Heme/copper-type cytochrome/quinol oxidase subunit 2</fullName>
    </submittedName>
</protein>
<name>A0A852TEY8_9BACI</name>
<dbReference type="SUPFAM" id="SSF49503">
    <property type="entry name" value="Cupredoxins"/>
    <property type="match status" value="1"/>
</dbReference>
<dbReference type="AlphaFoldDB" id="A0A852TEY8"/>
<dbReference type="Proteomes" id="UP000548423">
    <property type="component" value="Unassembled WGS sequence"/>
</dbReference>
<evidence type="ECO:0000313" key="4">
    <source>
        <dbReference type="Proteomes" id="UP000548423"/>
    </source>
</evidence>
<dbReference type="Gene3D" id="2.60.40.420">
    <property type="entry name" value="Cupredoxins - blue copper proteins"/>
    <property type="match status" value="1"/>
</dbReference>
<evidence type="ECO:0000259" key="2">
    <source>
        <dbReference type="Pfam" id="PF13473"/>
    </source>
</evidence>
<feature type="transmembrane region" description="Helical" evidence="1">
    <location>
        <begin position="115"/>
        <end position="138"/>
    </location>
</feature>
<dbReference type="InterPro" id="IPR008972">
    <property type="entry name" value="Cupredoxin"/>
</dbReference>
<feature type="transmembrane region" description="Helical" evidence="1">
    <location>
        <begin position="86"/>
        <end position="109"/>
    </location>
</feature>
<proteinExistence type="predicted"/>
<feature type="transmembrane region" description="Helical" evidence="1">
    <location>
        <begin position="61"/>
        <end position="79"/>
    </location>
</feature>
<keyword evidence="1" id="KW-0472">Membrane</keyword>
<reference evidence="4" key="1">
    <citation type="submission" date="2020-07" db="EMBL/GenBank/DDBJ databases">
        <authorList>
            <person name="Partida-Martinez L."/>
            <person name="Huntemann M."/>
            <person name="Clum A."/>
            <person name="Wang J."/>
            <person name="Palaniappan K."/>
            <person name="Ritter S."/>
            <person name="Chen I.-M."/>
            <person name="Stamatis D."/>
            <person name="Reddy T."/>
            <person name="O'Malley R."/>
            <person name="Daum C."/>
            <person name="Shapiro N."/>
            <person name="Ivanova N."/>
            <person name="Kyrpides N."/>
            <person name="Woyke T."/>
        </authorList>
    </citation>
    <scope>NUCLEOTIDE SEQUENCE [LARGE SCALE GENOMIC DNA]</scope>
    <source>
        <strain evidence="4">AT2.8</strain>
    </source>
</reference>
<dbReference type="Pfam" id="PF13473">
    <property type="entry name" value="Cupredoxin_1"/>
    <property type="match status" value="1"/>
</dbReference>
<dbReference type="EMBL" id="JACCBX010000007">
    <property type="protein sequence ID" value="NYE06629.1"/>
    <property type="molecule type" value="Genomic_DNA"/>
</dbReference>
<reference evidence="4" key="2">
    <citation type="submission" date="2020-08" db="EMBL/GenBank/DDBJ databases">
        <title>The Agave Microbiome: Exploring the role of microbial communities in plant adaptations to desert environments.</title>
        <authorList>
            <person name="Partida-Martinez L.P."/>
        </authorList>
    </citation>
    <scope>NUCLEOTIDE SEQUENCE [LARGE SCALE GENOMIC DNA]</scope>
    <source>
        <strain evidence="4">AT2.8</strain>
    </source>
</reference>
<sequence>MYILSIFTIVLMALLTGYSIFLLHRKKYKLAKLSGTMVVTVLTMMGGLLSGYISGILSGELFFPVGLAVLIGFVLGFIAGQPVGILAILSGSVSGIISGIIGALLGAILQFDNPTIMLGILLGLYVIILSLVILFIIVDTNGKLSLDTQGISPFNIFSAGLVLIALFLFLYSSDLVKIPGEAEAAQKQETNNTPAKTELDITVETNPKIDMMVTPTGYSPNVIKVKKGVPVELNITNPGDNSCFSTFMMPDFNLNNVNLKAGTTKLTFTPNKEGEYTFTCGMNMYKGTVIVE</sequence>
<keyword evidence="1" id="KW-0812">Transmembrane</keyword>
<comment type="caution">
    <text evidence="3">The sequence shown here is derived from an EMBL/GenBank/DDBJ whole genome shotgun (WGS) entry which is preliminary data.</text>
</comment>
<feature type="transmembrane region" description="Helical" evidence="1">
    <location>
        <begin position="150"/>
        <end position="171"/>
    </location>
</feature>
<feature type="domain" description="EfeO-type cupredoxin-like" evidence="2">
    <location>
        <begin position="204"/>
        <end position="291"/>
    </location>
</feature>
<keyword evidence="1" id="KW-1133">Transmembrane helix</keyword>